<dbReference type="PROSITE" id="PS51257">
    <property type="entry name" value="PROKAR_LIPOPROTEIN"/>
    <property type="match status" value="1"/>
</dbReference>
<proteinExistence type="predicted"/>
<feature type="domain" description="ABC transporter substrate-binding protein PnrA-like" evidence="2">
    <location>
        <begin position="41"/>
        <end position="325"/>
    </location>
</feature>
<keyword evidence="4" id="KW-1185">Reference proteome</keyword>
<evidence type="ECO:0000259" key="2">
    <source>
        <dbReference type="Pfam" id="PF02608"/>
    </source>
</evidence>
<dbReference type="AlphaFoldDB" id="A0A1G7KE12"/>
<dbReference type="InterPro" id="IPR003760">
    <property type="entry name" value="PnrA-like"/>
</dbReference>
<dbReference type="InterPro" id="IPR052910">
    <property type="entry name" value="ABC-Purine-Binding"/>
</dbReference>
<organism evidence="3 4">
    <name type="scientific">Halorientalis regularis</name>
    <dbReference type="NCBI Taxonomy" id="660518"/>
    <lineage>
        <taxon>Archaea</taxon>
        <taxon>Methanobacteriati</taxon>
        <taxon>Methanobacteriota</taxon>
        <taxon>Stenosarchaea group</taxon>
        <taxon>Halobacteria</taxon>
        <taxon>Halobacteriales</taxon>
        <taxon>Haloarculaceae</taxon>
        <taxon>Halorientalis</taxon>
    </lineage>
</organism>
<dbReference type="PANTHER" id="PTHR43208:SF1">
    <property type="entry name" value="ABC TRANSPORTER SUBSTRATE-BINDING PROTEIN"/>
    <property type="match status" value="1"/>
</dbReference>
<dbReference type="EMBL" id="FNBK01000005">
    <property type="protein sequence ID" value="SDF35396.1"/>
    <property type="molecule type" value="Genomic_DNA"/>
</dbReference>
<dbReference type="CDD" id="cd19963">
    <property type="entry name" value="PBP1_BMP-like"/>
    <property type="match status" value="1"/>
</dbReference>
<accession>A0A1G7KE12</accession>
<dbReference type="OrthoDB" id="26049at2157"/>
<dbReference type="Gene3D" id="3.40.50.2300">
    <property type="match status" value="2"/>
</dbReference>
<dbReference type="Proteomes" id="UP000199076">
    <property type="component" value="Unassembled WGS sequence"/>
</dbReference>
<gene>
    <name evidence="3" type="ORF">SAMN05216218_105268</name>
</gene>
<evidence type="ECO:0000313" key="3">
    <source>
        <dbReference type="EMBL" id="SDF35396.1"/>
    </source>
</evidence>
<dbReference type="InterPro" id="IPR006311">
    <property type="entry name" value="TAT_signal"/>
</dbReference>
<dbReference type="Pfam" id="PF02608">
    <property type="entry name" value="Bmp"/>
    <property type="match status" value="1"/>
</dbReference>
<sequence length="359" mass="38849">MSRKKLTRRNAIRSAGVLGALGLAGCSQLSGGGGGDGDQLQAAFVYQTNLGDVGWTRAHENGRLAVDDSFDWITTEYSDGVPGNEVRSVFEQYANSGYDIVYGCTTEYQDPMLQVAEEYPDVTFEHCNGFETAENMGRYMGKFYQGWYLCGVAAGHLTESDTLGMVVPIPIPQIIRQINAFTVGARAVNEDATTKVRFLNGWADPSGARQAVNALADEGADAIGSNMVTPAALQAATEREAYNFGVNTSMAEQAGEYYATAQINNWEPFYKQSAKDVRNGEWTADSLWGGLETGIVDIDDFGPKVPDDVVSDVETKRSEIENGERSVWTGTKFEGWSDAELFSDVGSYVEGVEGSVPSS</sequence>
<dbReference type="PANTHER" id="PTHR43208">
    <property type="entry name" value="ABC TRANSPORTER SUBSTRATE-BINDING PROTEIN"/>
    <property type="match status" value="1"/>
</dbReference>
<reference evidence="4" key="1">
    <citation type="submission" date="2016-10" db="EMBL/GenBank/DDBJ databases">
        <authorList>
            <person name="Varghese N."/>
            <person name="Submissions S."/>
        </authorList>
    </citation>
    <scope>NUCLEOTIDE SEQUENCE [LARGE SCALE GENOMIC DNA]</scope>
    <source>
        <strain evidence="4">IBRC-M 10760</strain>
    </source>
</reference>
<dbReference type="PROSITE" id="PS51318">
    <property type="entry name" value="TAT"/>
    <property type="match status" value="1"/>
</dbReference>
<evidence type="ECO:0000313" key="4">
    <source>
        <dbReference type="Proteomes" id="UP000199076"/>
    </source>
</evidence>
<dbReference type="GO" id="GO:0005886">
    <property type="term" value="C:plasma membrane"/>
    <property type="evidence" value="ECO:0007669"/>
    <property type="project" value="InterPro"/>
</dbReference>
<name>A0A1G7KE12_9EURY</name>
<protein>
    <submittedName>
        <fullName evidence="3">Nucleoside-binding protein</fullName>
    </submittedName>
</protein>
<dbReference type="STRING" id="660518.SAMN05216218_105268"/>
<keyword evidence="1" id="KW-0732">Signal</keyword>
<dbReference type="RefSeq" id="WP_092690719.1">
    <property type="nucleotide sequence ID" value="NZ_FNBK01000005.1"/>
</dbReference>
<evidence type="ECO:0000256" key="1">
    <source>
        <dbReference type="ARBA" id="ARBA00022729"/>
    </source>
</evidence>